<organism evidence="1 2">
    <name type="scientific">Eumeta variegata</name>
    <name type="common">Bagworm moth</name>
    <name type="synonym">Eumeta japonica</name>
    <dbReference type="NCBI Taxonomy" id="151549"/>
    <lineage>
        <taxon>Eukaryota</taxon>
        <taxon>Metazoa</taxon>
        <taxon>Ecdysozoa</taxon>
        <taxon>Arthropoda</taxon>
        <taxon>Hexapoda</taxon>
        <taxon>Insecta</taxon>
        <taxon>Pterygota</taxon>
        <taxon>Neoptera</taxon>
        <taxon>Endopterygota</taxon>
        <taxon>Lepidoptera</taxon>
        <taxon>Glossata</taxon>
        <taxon>Ditrysia</taxon>
        <taxon>Tineoidea</taxon>
        <taxon>Psychidae</taxon>
        <taxon>Oiketicinae</taxon>
        <taxon>Eumeta</taxon>
    </lineage>
</organism>
<accession>A0A4C1SRI4</accession>
<dbReference type="Proteomes" id="UP000299102">
    <property type="component" value="Unassembled WGS sequence"/>
</dbReference>
<comment type="caution">
    <text evidence="1">The sequence shown here is derived from an EMBL/GenBank/DDBJ whole genome shotgun (WGS) entry which is preliminary data.</text>
</comment>
<keyword evidence="2" id="KW-1185">Reference proteome</keyword>
<sequence>MSITRLRPSANNTRTPSVRRRGARIGTLTRAIRRRARVAFVRALLQEGSPGPSFVSSAVFSPRVRYFIFGAAPLRRSLYVDTRAPPADDVLVKPNRKGNYTVKLEENFTRICELPESRRSPPPMDIRNPGGVTCALPVSWKGIGYLMKEGVSYKGGSRLRVGKWINRGGSGPPEFSFTGRNVT</sequence>
<protein>
    <submittedName>
        <fullName evidence="1">Uncharacterized protein</fullName>
    </submittedName>
</protein>
<evidence type="ECO:0000313" key="2">
    <source>
        <dbReference type="Proteomes" id="UP000299102"/>
    </source>
</evidence>
<proteinExistence type="predicted"/>
<dbReference type="AlphaFoldDB" id="A0A4C1SRI4"/>
<dbReference type="EMBL" id="BGZK01000012">
    <property type="protein sequence ID" value="GBP03947.1"/>
    <property type="molecule type" value="Genomic_DNA"/>
</dbReference>
<evidence type="ECO:0000313" key="1">
    <source>
        <dbReference type="EMBL" id="GBP03947.1"/>
    </source>
</evidence>
<name>A0A4C1SRI4_EUMVA</name>
<gene>
    <name evidence="1" type="ORF">EVAR_74743_1</name>
</gene>
<reference evidence="1 2" key="1">
    <citation type="journal article" date="2019" name="Commun. Biol.">
        <title>The bagworm genome reveals a unique fibroin gene that provides high tensile strength.</title>
        <authorList>
            <person name="Kono N."/>
            <person name="Nakamura H."/>
            <person name="Ohtoshi R."/>
            <person name="Tomita M."/>
            <person name="Numata K."/>
            <person name="Arakawa K."/>
        </authorList>
    </citation>
    <scope>NUCLEOTIDE SEQUENCE [LARGE SCALE GENOMIC DNA]</scope>
</reference>